<evidence type="ECO:0000313" key="3">
    <source>
        <dbReference type="EMBL" id="CAB5225580.1"/>
    </source>
</evidence>
<dbReference type="EMBL" id="LR796654">
    <property type="protein sequence ID" value="CAB4157609.1"/>
    <property type="molecule type" value="Genomic_DNA"/>
</dbReference>
<evidence type="ECO:0000313" key="2">
    <source>
        <dbReference type="EMBL" id="CAB4157609.1"/>
    </source>
</evidence>
<sequence>MKEKIELPAPKNAMQAALIKALRDPAKLGRFVQQEIEEEGDEMGEYHPGVMPKAMSKKGMPEAKEEKMEGRKK</sequence>
<accession>A0A6J5NEL1</accession>
<gene>
    <name evidence="2" type="ORF">UFOVP686_29</name>
    <name evidence="3" type="ORF">UFOVP752_37</name>
</gene>
<proteinExistence type="predicted"/>
<feature type="region of interest" description="Disordered" evidence="1">
    <location>
        <begin position="38"/>
        <end position="73"/>
    </location>
</feature>
<reference evidence="2" key="1">
    <citation type="submission" date="2020-04" db="EMBL/GenBank/DDBJ databases">
        <authorList>
            <person name="Chiriac C."/>
            <person name="Salcher M."/>
            <person name="Ghai R."/>
            <person name="Kavagutti S V."/>
        </authorList>
    </citation>
    <scope>NUCLEOTIDE SEQUENCE</scope>
</reference>
<feature type="compositionally biased region" description="Basic and acidic residues" evidence="1">
    <location>
        <begin position="59"/>
        <end position="73"/>
    </location>
</feature>
<name>A0A6J5NEL1_9CAUD</name>
<protein>
    <submittedName>
        <fullName evidence="2">Uncharacterized protein</fullName>
    </submittedName>
</protein>
<evidence type="ECO:0000256" key="1">
    <source>
        <dbReference type="SAM" id="MobiDB-lite"/>
    </source>
</evidence>
<dbReference type="EMBL" id="LR798346">
    <property type="protein sequence ID" value="CAB5225580.1"/>
    <property type="molecule type" value="Genomic_DNA"/>
</dbReference>
<organism evidence="2">
    <name type="scientific">uncultured Caudovirales phage</name>
    <dbReference type="NCBI Taxonomy" id="2100421"/>
    <lineage>
        <taxon>Viruses</taxon>
        <taxon>Duplodnaviria</taxon>
        <taxon>Heunggongvirae</taxon>
        <taxon>Uroviricota</taxon>
        <taxon>Caudoviricetes</taxon>
        <taxon>Peduoviridae</taxon>
        <taxon>Maltschvirus</taxon>
        <taxon>Maltschvirus maltsch</taxon>
    </lineage>
</organism>